<dbReference type="PANTHER" id="PTHR38588">
    <property type="entry name" value="BLL0334 PROTEIN"/>
    <property type="match status" value="1"/>
</dbReference>
<accession>A0ABU3S6U8</accession>
<dbReference type="InterPro" id="IPR023393">
    <property type="entry name" value="START-like_dom_sf"/>
</dbReference>
<keyword evidence="2" id="KW-1185">Reference proteome</keyword>
<dbReference type="CDD" id="cd07823">
    <property type="entry name" value="SRPBCC_5"/>
    <property type="match status" value="1"/>
</dbReference>
<evidence type="ECO:0000313" key="1">
    <source>
        <dbReference type="EMBL" id="MDU0340524.1"/>
    </source>
</evidence>
<dbReference type="InterPro" id="IPR010419">
    <property type="entry name" value="CO_DH_gsu"/>
</dbReference>
<dbReference type="Pfam" id="PF06240">
    <property type="entry name" value="COXG"/>
    <property type="match status" value="1"/>
</dbReference>
<dbReference type="PANTHER" id="PTHR38588:SF1">
    <property type="entry name" value="BLL0334 PROTEIN"/>
    <property type="match status" value="1"/>
</dbReference>
<dbReference type="Proteomes" id="UP001254257">
    <property type="component" value="Unassembled WGS sequence"/>
</dbReference>
<proteinExistence type="predicted"/>
<dbReference type="SUPFAM" id="SSF55961">
    <property type="entry name" value="Bet v1-like"/>
    <property type="match status" value="1"/>
</dbReference>
<gene>
    <name evidence="1" type="ORF">RKE40_11550</name>
</gene>
<sequence length="199" mass="20481">MKIENSFTVALPPGETWRVLLDIPAIAPCMPGAELLGVENDRTYRGKVNVKLGPVAVSFQGKAQFVEIDETAHLARVKASGAELKGRGNAAADVSFKLTPDAGGTRVHVTTDVNLAGAVAQYGRAQGVIAGVAQVLIDQFATNLRNQLAASGAATQAGVAPAAPNSTAGPAPAPSLSLVSLIIAYIRSRLGRLSQRSSS</sequence>
<name>A0ABU3S6U8_9HYPH</name>
<dbReference type="EMBL" id="JAWDID010000014">
    <property type="protein sequence ID" value="MDU0340524.1"/>
    <property type="molecule type" value="Genomic_DNA"/>
</dbReference>
<comment type="caution">
    <text evidence="1">The sequence shown here is derived from an EMBL/GenBank/DDBJ whole genome shotgun (WGS) entry which is preliminary data.</text>
</comment>
<protein>
    <submittedName>
        <fullName evidence="1">SRPBCC family protein</fullName>
    </submittedName>
</protein>
<dbReference type="Gene3D" id="3.30.530.20">
    <property type="match status" value="1"/>
</dbReference>
<reference evidence="1 2" key="1">
    <citation type="submission" date="2023-09" db="EMBL/GenBank/DDBJ databases">
        <title>Whole genome shotgun sequencing (WGS) of Bosea sp. ZW T0_25, isolated from stored onions (Allium cepa).</title>
        <authorList>
            <person name="Stoll D.A."/>
            <person name="Huch M."/>
        </authorList>
    </citation>
    <scope>NUCLEOTIDE SEQUENCE [LARGE SCALE GENOMIC DNA]</scope>
    <source>
        <strain evidence="1 2">ZW T0_25</strain>
    </source>
</reference>
<evidence type="ECO:0000313" key="2">
    <source>
        <dbReference type="Proteomes" id="UP001254257"/>
    </source>
</evidence>
<organism evidence="1 2">
    <name type="scientific">Bosea rubneri</name>
    <dbReference type="NCBI Taxonomy" id="3075434"/>
    <lineage>
        <taxon>Bacteria</taxon>
        <taxon>Pseudomonadati</taxon>
        <taxon>Pseudomonadota</taxon>
        <taxon>Alphaproteobacteria</taxon>
        <taxon>Hyphomicrobiales</taxon>
        <taxon>Boseaceae</taxon>
        <taxon>Bosea</taxon>
    </lineage>
</organism>
<dbReference type="RefSeq" id="WP_316018391.1">
    <property type="nucleotide sequence ID" value="NZ_JAWDID010000014.1"/>
</dbReference>